<accession>A0ABS3FSM3</accession>
<comment type="caution">
    <text evidence="1">The sequence shown here is derived from an EMBL/GenBank/DDBJ whole genome shotgun (WGS) entry which is preliminary data.</text>
</comment>
<evidence type="ECO:0000313" key="1">
    <source>
        <dbReference type="EMBL" id="MBO0349616.1"/>
    </source>
</evidence>
<evidence type="ECO:0000313" key="2">
    <source>
        <dbReference type="Proteomes" id="UP000664844"/>
    </source>
</evidence>
<sequence>MKRIRKTHPPREFLEWLKENEGLDCSYAALQGKEPYTIFKNYLLREQGFLCAYTGVSISEEDSHIEHIKPQTVCRKVPNPGNSYLEDVEYRNMVACFPQDGGDVSHGYGAPIKGGWWNEEQFVSPCQEDCERRFIYGWRGKVSPAQENDNAANTTIDILQLNAKRLQDRRYRAIVGFFGFSSKRKTKELSQREAKALLAIIGKPNSRGNFQEFCFVFEQLLPRYIK</sequence>
<protein>
    <submittedName>
        <fullName evidence="1">TIGR02646 family protein</fullName>
    </submittedName>
</protein>
<proteinExistence type="predicted"/>
<dbReference type="NCBIfam" id="TIGR02646">
    <property type="entry name" value="retron system putative HNH endonuclease"/>
    <property type="match status" value="1"/>
</dbReference>
<dbReference type="Proteomes" id="UP000664844">
    <property type="component" value="Unassembled WGS sequence"/>
</dbReference>
<gene>
    <name evidence="1" type="ORF">J0895_10930</name>
</gene>
<reference evidence="1 2" key="1">
    <citation type="submission" date="2021-03" db="EMBL/GenBank/DDBJ databases">
        <title>Metabolic Capacity of the Antarctic Cyanobacterium Phormidium pseudopriestleyi that Sustains Oxygenic Photosynthesis in the Presence of Hydrogen Sulfide.</title>
        <authorList>
            <person name="Lumian J.E."/>
            <person name="Jungblut A.D."/>
            <person name="Dillon M.L."/>
            <person name="Hawes I."/>
            <person name="Doran P.T."/>
            <person name="Mackey T.J."/>
            <person name="Dick G.J."/>
            <person name="Grettenberger C.L."/>
            <person name="Sumner D.Y."/>
        </authorList>
    </citation>
    <scope>NUCLEOTIDE SEQUENCE [LARGE SCALE GENOMIC DNA]</scope>
    <source>
        <strain evidence="1 2">FRX01</strain>
    </source>
</reference>
<organism evidence="1 2">
    <name type="scientific">Phormidium pseudopriestleyi FRX01</name>
    <dbReference type="NCBI Taxonomy" id="1759528"/>
    <lineage>
        <taxon>Bacteria</taxon>
        <taxon>Bacillati</taxon>
        <taxon>Cyanobacteriota</taxon>
        <taxon>Cyanophyceae</taxon>
        <taxon>Oscillatoriophycideae</taxon>
        <taxon>Oscillatoriales</taxon>
        <taxon>Oscillatoriaceae</taxon>
        <taxon>Phormidium</taxon>
    </lineage>
</organism>
<keyword evidence="2" id="KW-1185">Reference proteome</keyword>
<dbReference type="EMBL" id="JAFLQW010000291">
    <property type="protein sequence ID" value="MBO0349616.1"/>
    <property type="molecule type" value="Genomic_DNA"/>
</dbReference>
<dbReference type="RefSeq" id="WP_207088130.1">
    <property type="nucleotide sequence ID" value="NZ_JAFLQW010000291.1"/>
</dbReference>
<dbReference type="InterPro" id="IPR013467">
    <property type="entry name" value="HNH78-like"/>
</dbReference>
<name>A0ABS3FSM3_9CYAN</name>